<evidence type="ECO:0000313" key="2">
    <source>
        <dbReference type="Proteomes" id="UP001140087"/>
    </source>
</evidence>
<dbReference type="EMBL" id="JANBUN010001695">
    <property type="protein sequence ID" value="KAJ2797064.1"/>
    <property type="molecule type" value="Genomic_DNA"/>
</dbReference>
<keyword evidence="2" id="KW-1185">Reference proteome</keyword>
<evidence type="ECO:0000313" key="1">
    <source>
        <dbReference type="EMBL" id="KAJ2797064.1"/>
    </source>
</evidence>
<dbReference type="Proteomes" id="UP001140087">
    <property type="component" value="Unassembled WGS sequence"/>
</dbReference>
<accession>A0ACC1KXY7</accession>
<protein>
    <submittedName>
        <fullName evidence="1">Uncharacterized protein</fullName>
    </submittedName>
</protein>
<sequence length="513" mass="57643">MALGKRFYNWRARLVWSSHGWCNVVTLALIMMVLLFVFIGLPVLSHFGWGHRQSQAAQQLHSEYDMWLSEMAANRSSVGQPLAPRVLPVDPDSPPGLAWMSIENKRWPLVFSDEFEKDGRTFGPGEDPTWEAVDLWYWPTRNQEWYDSHHATTAGGSLVISLERNESHPGLPYTSSMLQSWNKRCFQGGYLEVRVSLPGDGRKSGYWPAVWTLGNLGRAGYGATTDGLWPYTYNSCDEGVLLNQTNSALSTLPGQRLNACVCRGDHPSPGVGRGAPEIDIFEGSATSGLLSLSMSGQVAPFDYHYATKDKYTHIWSEIAHGAPDVANGTRANSYIGSTFQQSVSALRYVDPVYGQGRRFMTYGFEYRPGPKGYIRWFADQKPVWHVDARAIGANKLSKVAQRVIAEEPMYMIMNLGISEGFSFVDPGLEFPAKMYIDYVRLYQDPDNIRLSCDPPDRPTGRYIQNHPRAYYNANLTLWRQTGYSWPSFKLGSNCKPSTQSPFDNGDYAPMPDS</sequence>
<gene>
    <name evidence="1" type="ORF">H4R21_004463</name>
</gene>
<proteinExistence type="predicted"/>
<name>A0ACC1KXY7_9FUNG</name>
<organism evidence="1 2">
    <name type="scientific">Coemansia helicoidea</name>
    <dbReference type="NCBI Taxonomy" id="1286919"/>
    <lineage>
        <taxon>Eukaryota</taxon>
        <taxon>Fungi</taxon>
        <taxon>Fungi incertae sedis</taxon>
        <taxon>Zoopagomycota</taxon>
        <taxon>Kickxellomycotina</taxon>
        <taxon>Kickxellomycetes</taxon>
        <taxon>Kickxellales</taxon>
        <taxon>Kickxellaceae</taxon>
        <taxon>Coemansia</taxon>
    </lineage>
</organism>
<comment type="caution">
    <text evidence="1">The sequence shown here is derived from an EMBL/GenBank/DDBJ whole genome shotgun (WGS) entry which is preliminary data.</text>
</comment>
<reference evidence="1" key="1">
    <citation type="submission" date="2022-07" db="EMBL/GenBank/DDBJ databases">
        <title>Phylogenomic reconstructions and comparative analyses of Kickxellomycotina fungi.</title>
        <authorList>
            <person name="Reynolds N.K."/>
            <person name="Stajich J.E."/>
            <person name="Barry K."/>
            <person name="Grigoriev I.V."/>
            <person name="Crous P."/>
            <person name="Smith M.E."/>
        </authorList>
    </citation>
    <scope>NUCLEOTIDE SEQUENCE</scope>
    <source>
        <strain evidence="1">BCRC 34780</strain>
    </source>
</reference>